<dbReference type="InterPro" id="IPR008211">
    <property type="entry name" value="Laminin_N"/>
</dbReference>
<dbReference type="Gene3D" id="2.60.120.260">
    <property type="entry name" value="Galactose-binding domain-like"/>
    <property type="match status" value="1"/>
</dbReference>
<evidence type="ECO:0000259" key="3">
    <source>
        <dbReference type="PROSITE" id="PS51117"/>
    </source>
</evidence>
<keyword evidence="5" id="KW-1185">Reference proteome</keyword>
<organism evidence="4 5">
    <name type="scientific">Cordylochernes scorpioides</name>
    <dbReference type="NCBI Taxonomy" id="51811"/>
    <lineage>
        <taxon>Eukaryota</taxon>
        <taxon>Metazoa</taxon>
        <taxon>Ecdysozoa</taxon>
        <taxon>Arthropoda</taxon>
        <taxon>Chelicerata</taxon>
        <taxon>Arachnida</taxon>
        <taxon>Pseudoscorpiones</taxon>
        <taxon>Cheliferoidea</taxon>
        <taxon>Chernetidae</taxon>
        <taxon>Cordylochernes</taxon>
    </lineage>
</organism>
<evidence type="ECO:0000256" key="2">
    <source>
        <dbReference type="ARBA" id="ARBA00023292"/>
    </source>
</evidence>
<feature type="domain" description="Laminin N-terminal" evidence="3">
    <location>
        <begin position="1"/>
        <end position="124"/>
    </location>
</feature>
<reference evidence="4 5" key="1">
    <citation type="submission" date="2022-01" db="EMBL/GenBank/DDBJ databases">
        <title>A chromosomal length assembly of Cordylochernes scorpioides.</title>
        <authorList>
            <person name="Zeh D."/>
            <person name="Zeh J."/>
        </authorList>
    </citation>
    <scope>NUCLEOTIDE SEQUENCE [LARGE SCALE GENOMIC DNA]</scope>
    <source>
        <strain evidence="4">IN4F17</strain>
        <tissue evidence="4">Whole Body</tissue>
    </source>
</reference>
<protein>
    <submittedName>
        <fullName evidence="4">LAMC3</fullName>
    </submittedName>
</protein>
<proteinExistence type="predicted"/>
<evidence type="ECO:0000313" key="5">
    <source>
        <dbReference type="Proteomes" id="UP001235939"/>
    </source>
</evidence>
<name>A0ABY6JZX0_9ARAC</name>
<evidence type="ECO:0000313" key="4">
    <source>
        <dbReference type="EMBL" id="UYV62232.1"/>
    </source>
</evidence>
<dbReference type="Proteomes" id="UP001235939">
    <property type="component" value="Chromosome 01"/>
</dbReference>
<accession>A0ABY6JZX0</accession>
<dbReference type="EMBL" id="CP092863">
    <property type="protein sequence ID" value="UYV62232.1"/>
    <property type="molecule type" value="Genomic_DNA"/>
</dbReference>
<dbReference type="Pfam" id="PF00055">
    <property type="entry name" value="Laminin_N"/>
    <property type="match status" value="1"/>
</dbReference>
<gene>
    <name evidence="4" type="ORF">LAZ67_1008325</name>
</gene>
<keyword evidence="1" id="KW-1015">Disulfide bond</keyword>
<evidence type="ECO:0000256" key="1">
    <source>
        <dbReference type="ARBA" id="ARBA00023157"/>
    </source>
</evidence>
<dbReference type="PROSITE" id="PS51117">
    <property type="entry name" value="LAMININ_NTER"/>
    <property type="match status" value="1"/>
</dbReference>
<keyword evidence="2" id="KW-0424">Laminin EGF-like domain</keyword>
<sequence length="124" mass="14063">MRKNFEISYLRIKFRANRPQMFRVYRRVDGGLWGLYHQFGECSGASRCSEPFAKLAPQVGGSAAFSPMQDMARPPGDLGLREWTTAKDLRISLEKFNTEGKDMSDARTLKSFYFAISDIAIGAR</sequence>